<keyword evidence="8" id="KW-0175">Coiled coil</keyword>
<dbReference type="GO" id="GO:0032301">
    <property type="term" value="C:MutSalpha complex"/>
    <property type="evidence" value="ECO:0000318"/>
    <property type="project" value="GO_Central"/>
</dbReference>
<comment type="function">
    <text evidence="6 7">Component of the post-replicative DNA mismatch repair system (MMR).</text>
</comment>
<dbReference type="EnsemblMetazoa" id="AGAP003190-RB">
    <property type="protein sequence ID" value="AGAP003190-PB"/>
    <property type="gene ID" value="AGAP003190"/>
</dbReference>
<reference evidence="11" key="3">
    <citation type="submission" date="2022-10" db="UniProtKB">
        <authorList>
            <consortium name="EnsemblMetazoa"/>
        </authorList>
    </citation>
    <scope>IDENTIFICATION</scope>
    <source>
        <strain evidence="11">PEST</strain>
    </source>
</reference>
<dbReference type="AlphaFoldDB" id="A0A903WZG2"/>
<dbReference type="PANTHER" id="PTHR11361">
    <property type="entry name" value="DNA MISMATCH REPAIR PROTEIN MUTS FAMILY MEMBER"/>
    <property type="match status" value="1"/>
</dbReference>
<dbReference type="GO" id="GO:0140664">
    <property type="term" value="F:ATP-dependent DNA damage sensor activity"/>
    <property type="evidence" value="ECO:0007669"/>
    <property type="project" value="InterPro"/>
</dbReference>
<dbReference type="SUPFAM" id="SSF48334">
    <property type="entry name" value="DNA repair protein MutS, domain III"/>
    <property type="match status" value="1"/>
</dbReference>
<evidence type="ECO:0000256" key="5">
    <source>
        <dbReference type="ARBA" id="ARBA00023125"/>
    </source>
</evidence>
<feature type="compositionally biased region" description="Polar residues" evidence="9">
    <location>
        <begin position="49"/>
        <end position="63"/>
    </location>
</feature>
<evidence type="ECO:0000256" key="9">
    <source>
        <dbReference type="SAM" id="MobiDB-lite"/>
    </source>
</evidence>
<dbReference type="CDD" id="cd03286">
    <property type="entry name" value="ABC_MSH6_euk"/>
    <property type="match status" value="1"/>
</dbReference>
<comment type="similarity">
    <text evidence="1 6 7">Belongs to the DNA mismatch repair MutS family.</text>
</comment>
<evidence type="ECO:0000313" key="11">
    <source>
        <dbReference type="EnsemblMetazoa" id="AGAP003190-PB"/>
    </source>
</evidence>
<dbReference type="SMART" id="SM00534">
    <property type="entry name" value="MUTSac"/>
    <property type="match status" value="1"/>
</dbReference>
<feature type="compositionally biased region" description="Basic and acidic residues" evidence="9">
    <location>
        <begin position="68"/>
        <end position="81"/>
    </location>
</feature>
<dbReference type="GO" id="GO:0005524">
    <property type="term" value="F:ATP binding"/>
    <property type="evidence" value="ECO:0007669"/>
    <property type="project" value="UniProtKB-UniRule"/>
</dbReference>
<dbReference type="Pfam" id="PF05190">
    <property type="entry name" value="MutS_IV"/>
    <property type="match status" value="1"/>
</dbReference>
<evidence type="ECO:0000256" key="3">
    <source>
        <dbReference type="ARBA" id="ARBA00022763"/>
    </source>
</evidence>
<dbReference type="InterPro" id="IPR017261">
    <property type="entry name" value="DNA_mismatch_repair_MutS/MSH"/>
</dbReference>
<feature type="coiled-coil region" evidence="8">
    <location>
        <begin position="780"/>
        <end position="807"/>
    </location>
</feature>
<dbReference type="VEuPathDB" id="VectorBase:AGAMI1_001462"/>
<feature type="compositionally biased region" description="Basic and acidic residues" evidence="9">
    <location>
        <begin position="155"/>
        <end position="171"/>
    </location>
</feature>
<dbReference type="SUPFAM" id="SSF52540">
    <property type="entry name" value="P-loop containing nucleoside triphosphate hydrolases"/>
    <property type="match status" value="1"/>
</dbReference>
<dbReference type="Pfam" id="PF05192">
    <property type="entry name" value="MutS_III"/>
    <property type="match status" value="1"/>
</dbReference>
<protein>
    <recommendedName>
        <fullName evidence="6">DNA mismatch repair protein</fullName>
    </recommendedName>
</protein>
<evidence type="ECO:0000256" key="6">
    <source>
        <dbReference type="PIRNR" id="PIRNR037677"/>
    </source>
</evidence>
<dbReference type="Gene3D" id="1.10.1420.10">
    <property type="match status" value="2"/>
</dbReference>
<evidence type="ECO:0000256" key="4">
    <source>
        <dbReference type="ARBA" id="ARBA00022840"/>
    </source>
</evidence>
<dbReference type="SMART" id="SM00533">
    <property type="entry name" value="MUTSd"/>
    <property type="match status" value="1"/>
</dbReference>
<dbReference type="FunFam" id="3.40.50.300:FF:002677">
    <property type="entry name" value="DNA mismatch repair protein"/>
    <property type="match status" value="1"/>
</dbReference>
<keyword evidence="6 7" id="KW-0234">DNA repair</keyword>
<sequence>MSKSKEKFPSSPNTLHNYFARSPASTKKPPGANPSTPTSALAAGPKAISSASSPQANSGTPKSSKAAVKKEIESAGKEKRPAVVKPDADEGDDEPIGTQKKRRRILLLDDTSDNEEEDAGGRNNENKPNNNNNQEGYDEQTGTKRFALLSTFERPLETADTSERQAGKGEKPLGGTDEGPVQKKIKLEALAEPHDEDPGAVLDEPTVWTHQKLDFLKPNKIKDIHGNRPGSEKYDNRTLFVPDSYLNTLTPAMRQWWILKSKNFDCVLFFKAMRQWWILKSKNFDCVLFFKVGKFYELYHMDAEVGVTELGFSFMKGEFAHSGFPEAAYDRMSTTLVEKGYKVARVEQTETPDMMQERCKVERTTSKYDKVVRREICQITVMGTEVFGQQVTITANHQPRYMLAITESGRQGTAGCRYGVCFIDTSIGLFHLGEFEDDNQQSRLLTFLSHYPPVLVLHERATPSEGMQRIFKTLLANVKREALTAGTQLWTGEKTLKYLAETVYGGSSSEGSKWPATLRTMLDETDSLGLTPKESYQLALKALGGCVWYLQRCLLDQQVLSLATFEEYVPLDEHRETTETIAKRIDDAARAKRFMVLDSITLNNLKIVGSEGSLVDRMDHCCSKFGKRLLYNWVCAPSCIKEEILQRQEAVTELIENVDLLQDVRQILGQLPDMERHLAQIHGFGLALRDHPARRAILYEEHVYGKKKMRDFIATLKGFQSLLPLPQMFASVHSQLLVRLTQKANSNPAGAFPSMEKQIEFFESSFDHEKALKSGSIVPEKGLDTEYDTIEQEIKDLNAELEAYLAEQSKFFGCTVKYFGNDKKRFQLEVPEGRAKKATGDYTLEGTKTGKNATKRFHTEETRRFLKQMMLLEDRRKSVLKDLARRIFERFSRDYDMWKGCIELVATLDVLTSLAEYARTEGLSCVPVLLSKDETIGGKSFIEIEEGIHPCLSSEAAENFIPNGTAIGGDGKANLVLLTGPNMGGKSTLMRQVGLLAVLSQIGSRLPAEACRMTLIDRIFTRLGASDDIMAGHSTFLVELNETSAILKHATADSLVLLDELGRGTATYDGTAVAGAVVHFLADLKCRTMFSTHYHNLVDSFHEDPRIALGHMACMVENEEGDDPTQETVTFLYRYTDGACPKSYGFNAAKLAGMPTAIIKRAYELSKTVEKEALKRKILMKLLKQAPQNEIKDLVVKLKSFQF</sequence>
<dbReference type="Gene3D" id="3.40.1170.10">
    <property type="entry name" value="DNA repair protein MutS, domain I"/>
    <property type="match status" value="2"/>
</dbReference>
<proteinExistence type="inferred from homology"/>
<keyword evidence="3 6" id="KW-0227">DNA damage</keyword>
<dbReference type="InterPro" id="IPR007860">
    <property type="entry name" value="DNA_mmatch_repair_MutS_con_dom"/>
</dbReference>
<dbReference type="InterPro" id="IPR036678">
    <property type="entry name" value="MutS_con_dom_sf"/>
</dbReference>
<dbReference type="InterPro" id="IPR036187">
    <property type="entry name" value="DNA_mismatch_repair_MutS_sf"/>
</dbReference>
<keyword evidence="2 6" id="KW-0547">Nucleotide-binding</keyword>
<evidence type="ECO:0000256" key="8">
    <source>
        <dbReference type="SAM" id="Coils"/>
    </source>
</evidence>
<evidence type="ECO:0000256" key="2">
    <source>
        <dbReference type="ARBA" id="ARBA00022741"/>
    </source>
</evidence>
<reference evidence="11 12" key="1">
    <citation type="journal article" date="2002" name="Science">
        <title>The genome sequence of the malaria mosquito Anopheles gambiae.</title>
        <authorList>
            <person name="Holt R.A."/>
            <person name="Subramanian G.M."/>
            <person name="Halpern A."/>
            <person name="Sutton G.G."/>
            <person name="Charlab R."/>
            <person name="Nusskern D.R."/>
            <person name="Wincker P."/>
            <person name="Clark A.G."/>
            <person name="Ribeiro J.M."/>
            <person name="Wides R."/>
            <person name="Salzberg S.L."/>
            <person name="Loftus B."/>
            <person name="Yandell M."/>
            <person name="Majoros W.H."/>
            <person name="Rusch D.B."/>
            <person name="Lai Z."/>
            <person name="Kraft C.L."/>
            <person name="Abril J.F."/>
            <person name="Anthouard V."/>
            <person name="Arensburger P."/>
            <person name="Atkinson P.W."/>
            <person name="Baden H."/>
            <person name="de Berardinis V."/>
            <person name="Baldwin D."/>
            <person name="Benes V."/>
            <person name="Biedler J."/>
            <person name="Blass C."/>
            <person name="Bolanos R."/>
            <person name="Boscus D."/>
            <person name="Barnstead M."/>
            <person name="Cai S."/>
            <person name="Center A."/>
            <person name="Chaturverdi K."/>
            <person name="Christophides G.K."/>
            <person name="Chrystal M.A."/>
            <person name="Clamp M."/>
            <person name="Cravchik A."/>
            <person name="Curwen V."/>
            <person name="Dana A."/>
            <person name="Delcher A."/>
            <person name="Dew I."/>
            <person name="Evans C.A."/>
            <person name="Flanigan M."/>
            <person name="Grundschober-Freimoser A."/>
            <person name="Friedli L."/>
            <person name="Gu Z."/>
            <person name="Guan P."/>
            <person name="Guigo R."/>
            <person name="Hillenmeyer M.E."/>
            <person name="Hladun S.L."/>
            <person name="Hogan J.R."/>
            <person name="Hong Y.S."/>
            <person name="Hoover J."/>
            <person name="Jaillon O."/>
            <person name="Ke Z."/>
            <person name="Kodira C."/>
            <person name="Kokoza E."/>
            <person name="Koutsos A."/>
            <person name="Letunic I."/>
            <person name="Levitsky A."/>
            <person name="Liang Y."/>
            <person name="Lin J.J."/>
            <person name="Lobo N.F."/>
            <person name="Lopez J.R."/>
            <person name="Malek J.A."/>
            <person name="McIntosh T.C."/>
            <person name="Meister S."/>
            <person name="Miller J."/>
            <person name="Mobarry C."/>
            <person name="Mongin E."/>
            <person name="Murphy S.D."/>
            <person name="O'Brochta D.A."/>
            <person name="Pfannkoch C."/>
            <person name="Qi R."/>
            <person name="Regier M.A."/>
            <person name="Remington K."/>
            <person name="Shao H."/>
            <person name="Sharakhova M.V."/>
            <person name="Sitter C.D."/>
            <person name="Shetty J."/>
            <person name="Smith T.J."/>
            <person name="Strong R."/>
            <person name="Sun J."/>
            <person name="Thomasova D."/>
            <person name="Ton L.Q."/>
            <person name="Topalis P."/>
            <person name="Tu Z."/>
            <person name="Unger M.F."/>
            <person name="Walenz B."/>
            <person name="Wang A."/>
            <person name="Wang J."/>
            <person name="Wang M."/>
            <person name="Wang X."/>
            <person name="Woodford K.J."/>
            <person name="Wortman J.R."/>
            <person name="Wu M."/>
            <person name="Yao A."/>
            <person name="Zdobnov E.M."/>
            <person name="Zhang H."/>
            <person name="Zhao Q."/>
            <person name="Zhao S."/>
            <person name="Zhu S.C."/>
            <person name="Zhimulev I."/>
            <person name="Coluzzi M."/>
            <person name="della Torre A."/>
            <person name="Roth C.W."/>
            <person name="Louis C."/>
            <person name="Kalush F."/>
            <person name="Mural R.J."/>
            <person name="Myers E.W."/>
            <person name="Adams M.D."/>
            <person name="Smith H.O."/>
            <person name="Broder S."/>
            <person name="Gardner M.J."/>
            <person name="Fraser C.M."/>
            <person name="Birney E."/>
            <person name="Bork P."/>
            <person name="Brey P.T."/>
            <person name="Venter J.C."/>
            <person name="Weissenbach J."/>
            <person name="Kafatos F.C."/>
            <person name="Collins F.H."/>
            <person name="Hoffman S.L."/>
        </authorList>
    </citation>
    <scope>NUCLEOTIDE SEQUENCE [LARGE SCALE GENOMIC DNA]</scope>
    <source>
        <strain evidence="11 12">PEST</strain>
    </source>
</reference>
<dbReference type="PANTHER" id="PTHR11361:SF148">
    <property type="entry name" value="DNA MISMATCH REPAIR PROTEIN MSH6"/>
    <property type="match status" value="1"/>
</dbReference>
<dbReference type="FunFam" id="1.10.1420.10:FF:000005">
    <property type="entry name" value="DNA mismatch repair protein"/>
    <property type="match status" value="1"/>
</dbReference>
<name>A0A903WZG2_ANOGA</name>
<reference evidence="11 12" key="2">
    <citation type="journal article" date="2004" name="Trends Parasitol.">
        <title>The Anopheles gambiae genome: an update.</title>
        <authorList>
            <person name="Mongin E."/>
            <person name="Louis C."/>
            <person name="Holt R.A."/>
            <person name="Birney E."/>
            <person name="Collins F.H."/>
        </authorList>
    </citation>
    <scope>NUCLEOTIDE SEQUENCE [LARGE SCALE GENOMIC DNA]</scope>
    <source>
        <strain evidence="11 12">PEST</strain>
    </source>
</reference>
<evidence type="ECO:0000313" key="12">
    <source>
        <dbReference type="Proteomes" id="UP000007062"/>
    </source>
</evidence>
<dbReference type="PIRSF" id="PIRSF037677">
    <property type="entry name" value="DNA_mis_repair_Msh6"/>
    <property type="match status" value="1"/>
</dbReference>
<keyword evidence="5 6" id="KW-0238">DNA-binding</keyword>
<accession>A0A903WZG2</accession>
<dbReference type="InterPro" id="IPR045076">
    <property type="entry name" value="MutS"/>
</dbReference>
<keyword evidence="12" id="KW-1185">Reference proteome</keyword>
<dbReference type="GO" id="GO:0030983">
    <property type="term" value="F:mismatched DNA binding"/>
    <property type="evidence" value="ECO:0000318"/>
    <property type="project" value="GO_Central"/>
</dbReference>
<dbReference type="FunFam" id="3.30.420.110:FF:000027">
    <property type="entry name" value="DNA mismatch repair protein"/>
    <property type="match status" value="1"/>
</dbReference>
<evidence type="ECO:0000256" key="1">
    <source>
        <dbReference type="ARBA" id="ARBA00006271"/>
    </source>
</evidence>
<dbReference type="SUPFAM" id="SSF55271">
    <property type="entry name" value="DNA repair protein MutS, domain I"/>
    <property type="match status" value="1"/>
</dbReference>
<dbReference type="Proteomes" id="UP000007062">
    <property type="component" value="Chromosome 2R"/>
</dbReference>
<dbReference type="Pfam" id="PF00488">
    <property type="entry name" value="MutS_V"/>
    <property type="match status" value="1"/>
</dbReference>
<dbReference type="InterPro" id="IPR016151">
    <property type="entry name" value="DNA_mismatch_repair_MutS_N"/>
</dbReference>
<dbReference type="Pfam" id="PF05188">
    <property type="entry name" value="MutS_II"/>
    <property type="match status" value="1"/>
</dbReference>
<feature type="domain" description="DNA mismatch repair proteins mutS family" evidence="10">
    <location>
        <begin position="1054"/>
        <end position="1070"/>
    </location>
</feature>
<dbReference type="InterPro" id="IPR000432">
    <property type="entry name" value="DNA_mismatch_repair_MutS_C"/>
</dbReference>
<feature type="region of interest" description="Disordered" evidence="9">
    <location>
        <begin position="1"/>
        <end position="138"/>
    </location>
</feature>
<dbReference type="InterPro" id="IPR027417">
    <property type="entry name" value="P-loop_NTPase"/>
</dbReference>
<evidence type="ECO:0000256" key="7">
    <source>
        <dbReference type="RuleBase" id="RU003756"/>
    </source>
</evidence>
<organism evidence="11 12">
    <name type="scientific">Anopheles gambiae</name>
    <name type="common">African malaria mosquito</name>
    <dbReference type="NCBI Taxonomy" id="7165"/>
    <lineage>
        <taxon>Eukaryota</taxon>
        <taxon>Metazoa</taxon>
        <taxon>Ecdysozoa</taxon>
        <taxon>Arthropoda</taxon>
        <taxon>Hexapoda</taxon>
        <taxon>Insecta</taxon>
        <taxon>Pterygota</taxon>
        <taxon>Neoptera</taxon>
        <taxon>Endopterygota</taxon>
        <taxon>Diptera</taxon>
        <taxon>Nematocera</taxon>
        <taxon>Culicoidea</taxon>
        <taxon>Culicidae</taxon>
        <taxon>Anophelinae</taxon>
        <taxon>Anopheles</taxon>
    </lineage>
</organism>
<feature type="region of interest" description="Disordered" evidence="9">
    <location>
        <begin position="155"/>
        <end position="181"/>
    </location>
</feature>
<evidence type="ECO:0000259" key="10">
    <source>
        <dbReference type="PROSITE" id="PS00486"/>
    </source>
</evidence>
<dbReference type="EMBL" id="AAAB01008879">
    <property type="status" value="NOT_ANNOTATED_CDS"/>
    <property type="molecule type" value="Genomic_DNA"/>
</dbReference>
<dbReference type="PROSITE" id="PS00486">
    <property type="entry name" value="DNA_MISMATCH_REPAIR_2"/>
    <property type="match status" value="1"/>
</dbReference>
<dbReference type="Gene3D" id="3.30.420.110">
    <property type="entry name" value="MutS, connector domain"/>
    <property type="match status" value="1"/>
</dbReference>
<dbReference type="GO" id="GO:0005634">
    <property type="term" value="C:nucleus"/>
    <property type="evidence" value="ECO:0000318"/>
    <property type="project" value="GO_Central"/>
</dbReference>
<dbReference type="GO" id="GO:0006298">
    <property type="term" value="P:mismatch repair"/>
    <property type="evidence" value="ECO:0000318"/>
    <property type="project" value="GO_Central"/>
</dbReference>
<dbReference type="InterPro" id="IPR007696">
    <property type="entry name" value="DNA_mismatch_repair_MutS_core"/>
</dbReference>
<keyword evidence="4 6" id="KW-0067">ATP-binding</keyword>
<dbReference type="Pfam" id="PF01624">
    <property type="entry name" value="MutS_I"/>
    <property type="match status" value="1"/>
</dbReference>
<dbReference type="Gene3D" id="3.40.50.300">
    <property type="entry name" value="P-loop containing nucleotide triphosphate hydrolases"/>
    <property type="match status" value="1"/>
</dbReference>
<dbReference type="InterPro" id="IPR007695">
    <property type="entry name" value="DNA_mismatch_repair_MutS-lik_N"/>
</dbReference>
<dbReference type="InterPro" id="IPR007861">
    <property type="entry name" value="DNA_mismatch_repair_MutS_clamp"/>
</dbReference>